<proteinExistence type="predicted"/>
<dbReference type="EMBL" id="AP021906">
    <property type="protein sequence ID" value="BBP88934.1"/>
    <property type="molecule type" value="Genomic_DNA"/>
</dbReference>
<protein>
    <submittedName>
        <fullName evidence="1">Uncharacterized protein</fullName>
    </submittedName>
</protein>
<dbReference type="Proteomes" id="UP000464658">
    <property type="component" value="Chromosome"/>
</dbReference>
<name>A0A5S9M9U0_BACIA</name>
<evidence type="ECO:0000313" key="2">
    <source>
        <dbReference type="Proteomes" id="UP000464658"/>
    </source>
</evidence>
<gene>
    <name evidence="1" type="ORF">BsIDN1_25520</name>
</gene>
<sequence length="83" mass="9490">MKSKSSGNLSVFDLWQSTSFKMDLSRTKQKDCPTCGTARTYPYLHDQRKKSTVLCGRDTVQIVSKDLAKLSFQHIKRAALIYM</sequence>
<dbReference type="AlphaFoldDB" id="A0A5S9M9U0"/>
<organism evidence="1 2">
    <name type="scientific">Bacillus safensis</name>
    <dbReference type="NCBI Taxonomy" id="561879"/>
    <lineage>
        <taxon>Bacteria</taxon>
        <taxon>Bacillati</taxon>
        <taxon>Bacillota</taxon>
        <taxon>Bacilli</taxon>
        <taxon>Bacillales</taxon>
        <taxon>Bacillaceae</taxon>
        <taxon>Bacillus</taxon>
    </lineage>
</organism>
<accession>A0A5S9M9U0</accession>
<evidence type="ECO:0000313" key="1">
    <source>
        <dbReference type="EMBL" id="BBP88934.1"/>
    </source>
</evidence>
<reference evidence="1 2" key="1">
    <citation type="submission" date="2019-12" db="EMBL/GenBank/DDBJ databases">
        <title>Full genome sequence of a Bacillus safensis strain isolated from commercially available natto in Indonesia.</title>
        <authorList>
            <person name="Yoshida M."/>
            <person name="Uomi M."/>
            <person name="Waturangi D."/>
            <person name="Ekaputri J.J."/>
            <person name="Setiamarga D.H.E."/>
        </authorList>
    </citation>
    <scope>NUCLEOTIDE SEQUENCE [LARGE SCALE GENOMIC DNA]</scope>
    <source>
        <strain evidence="1 2">IDN1</strain>
    </source>
</reference>